<dbReference type="HOGENOM" id="CLU_3422980_0_0_3"/>
<dbReference type="Proteomes" id="UP000003959">
    <property type="component" value="Unassembled WGS sequence"/>
</dbReference>
<dbReference type="EMBL" id="GL890840">
    <property type="protein sequence ID" value="EGJ33860.1"/>
    <property type="molecule type" value="Genomic_DNA"/>
</dbReference>
<evidence type="ECO:0000313" key="2">
    <source>
        <dbReference type="Proteomes" id="UP000003959"/>
    </source>
</evidence>
<protein>
    <submittedName>
        <fullName evidence="1">Uncharacterized protein</fullName>
    </submittedName>
</protein>
<organism evidence="1 2">
    <name type="scientific">Moorena producens 3L</name>
    <dbReference type="NCBI Taxonomy" id="489825"/>
    <lineage>
        <taxon>Bacteria</taxon>
        <taxon>Bacillati</taxon>
        <taxon>Cyanobacteriota</taxon>
        <taxon>Cyanophyceae</taxon>
        <taxon>Coleofasciculales</taxon>
        <taxon>Coleofasciculaceae</taxon>
        <taxon>Moorena</taxon>
    </lineage>
</organism>
<sequence length="23" mass="2671">MGNQPEFKIAKDITLEAWIYCEA</sequence>
<evidence type="ECO:0000313" key="1">
    <source>
        <dbReference type="EMBL" id="EGJ33860.1"/>
    </source>
</evidence>
<name>F4XMF1_9CYAN</name>
<reference evidence="2" key="1">
    <citation type="journal article" date="2011" name="Proc. Natl. Acad. Sci. U.S.A.">
        <title>Genomic insights into the physiology and ecology of the marine filamentous cyanobacterium Lyngbya majuscula.</title>
        <authorList>
            <person name="Jones A.C."/>
            <person name="Monroe E.A."/>
            <person name="Podell S."/>
            <person name="Hess W.R."/>
            <person name="Klages S."/>
            <person name="Esquenazi E."/>
            <person name="Niessen S."/>
            <person name="Hoover H."/>
            <person name="Rothmann M."/>
            <person name="Lasken R.S."/>
            <person name="Yates J.R.III."/>
            <person name="Reinhardt R."/>
            <person name="Kube M."/>
            <person name="Burkart M.D."/>
            <person name="Allen E.E."/>
            <person name="Dorrestein P.C."/>
            <person name="Gerwick W.H."/>
            <person name="Gerwick L."/>
        </authorList>
    </citation>
    <scope>NUCLEOTIDE SEQUENCE [LARGE SCALE GENOMIC DNA]</scope>
    <source>
        <strain evidence="2">3L</strain>
    </source>
</reference>
<accession>F4XMF1</accession>
<gene>
    <name evidence="1" type="ORF">LYNGBM3L_19760</name>
</gene>
<keyword evidence="2" id="KW-1185">Reference proteome</keyword>
<proteinExistence type="predicted"/>
<dbReference type="AlphaFoldDB" id="F4XMF1"/>